<dbReference type="InterPro" id="IPR037066">
    <property type="entry name" value="Plug_dom_sf"/>
</dbReference>
<dbReference type="AlphaFoldDB" id="A0A1T5HTR2"/>
<evidence type="ECO:0000256" key="3">
    <source>
        <dbReference type="ARBA" id="ARBA00022452"/>
    </source>
</evidence>
<name>A0A1T5HTR2_9BACT</name>
<dbReference type="InterPro" id="IPR012910">
    <property type="entry name" value="Plug_dom"/>
</dbReference>
<dbReference type="InterPro" id="IPR023996">
    <property type="entry name" value="TonB-dep_OMP_SusC/RagA"/>
</dbReference>
<evidence type="ECO:0000313" key="11">
    <source>
        <dbReference type="Proteomes" id="UP000191055"/>
    </source>
</evidence>
<dbReference type="SUPFAM" id="SSF56935">
    <property type="entry name" value="Porins"/>
    <property type="match status" value="1"/>
</dbReference>
<dbReference type="InterPro" id="IPR036942">
    <property type="entry name" value="Beta-barrel_TonB_sf"/>
</dbReference>
<evidence type="ECO:0000256" key="1">
    <source>
        <dbReference type="ARBA" id="ARBA00004571"/>
    </source>
</evidence>
<dbReference type="FunFam" id="2.60.40.1120:FF:000003">
    <property type="entry name" value="Outer membrane protein Omp121"/>
    <property type="match status" value="1"/>
</dbReference>
<keyword evidence="4 7" id="KW-0812">Transmembrane</keyword>
<keyword evidence="2 7" id="KW-0813">Transport</keyword>
<dbReference type="GO" id="GO:0009279">
    <property type="term" value="C:cell outer membrane"/>
    <property type="evidence" value="ECO:0007669"/>
    <property type="project" value="UniProtKB-SubCell"/>
</dbReference>
<evidence type="ECO:0000256" key="4">
    <source>
        <dbReference type="ARBA" id="ARBA00022692"/>
    </source>
</evidence>
<proteinExistence type="inferred from homology"/>
<dbReference type="PROSITE" id="PS52016">
    <property type="entry name" value="TONB_DEPENDENT_REC_3"/>
    <property type="match status" value="1"/>
</dbReference>
<dbReference type="Pfam" id="PF07715">
    <property type="entry name" value="Plug"/>
    <property type="match status" value="1"/>
</dbReference>
<keyword evidence="5 7" id="KW-0472">Membrane</keyword>
<keyword evidence="8" id="KW-0732">Signal</keyword>
<evidence type="ECO:0000313" key="10">
    <source>
        <dbReference type="EMBL" id="SKC24077.1"/>
    </source>
</evidence>
<evidence type="ECO:0000259" key="9">
    <source>
        <dbReference type="Pfam" id="PF07715"/>
    </source>
</evidence>
<dbReference type="RefSeq" id="WP_079559026.1">
    <property type="nucleotide sequence ID" value="NZ_CP021904.1"/>
</dbReference>
<evidence type="ECO:0000256" key="5">
    <source>
        <dbReference type="ARBA" id="ARBA00023136"/>
    </source>
</evidence>
<keyword evidence="6 7" id="KW-0998">Cell outer membrane</keyword>
<dbReference type="NCBIfam" id="TIGR04056">
    <property type="entry name" value="OMP_RagA_SusC"/>
    <property type="match status" value="1"/>
</dbReference>
<dbReference type="InterPro" id="IPR039426">
    <property type="entry name" value="TonB-dep_rcpt-like"/>
</dbReference>
<feature type="chain" id="PRO_5010548867" evidence="8">
    <location>
        <begin position="21"/>
        <end position="1075"/>
    </location>
</feature>
<sequence>MKRKSLVLLFCLILGLTSYAQHRVSGVVYDTTNEPVPGLAVLEKGTSNGVITDIDGRFTINVEGEASVLVFSFVGMETQEITVGSQTQIEVIMRDTFADLDEVVVIGYGVQRRALITGANVNVGGDRIAEQNTATAMEALQGVAPGVSIVRNHGAPGAGTKVTIRGMGTIGNASPLYIVDGIAMSNIDYLNPSDIESIDVLKDAASAAIYGSRAANGVILVTTKKGKPGASTRVTYDAYFGVQNLYKKPSVLNAQEYMYIFDEARINDGADPYNWENRIINGNTYFDQNYPGQAYGQAYGQYVWNRLQNGWAGTDWVDEITKSNAPVQSHSVNITGSSEDITYAMGFSYLEQAGIIGGDITDAGYRRLTARFNSEMVLFKNDQRDIITVGENFTFTNSRNRSVATGDIYWNDLHNAIVTNPMMPAHYDMGALNRLTYGYGPTLEGIDRNQHNPIGTMYDRHNYNWGKGNTYSGAVYAVIEPLADLKYRSSFGLNGWFGHYRSYKSVYERANLDRRSRDNVTQSMNQGTVYTWTNTLTYDTRVENHRFNFLVGSEMVRNVLNTSMEAMKAGTDFGLPQHAYLRNVQSVESVGDISATGADWAAQRGGLMSYMGRVSYNYMERYLFDATIRADGSSNFAKGNQWGYFPSVSGGWIFTDEAFMDNLDWMTFGKLRASWGQNGNQSIPNFIYSSNISYLERGYFFGPDKLVSANTAIPENIPNPDVTWETSEQLNIGLDANFFHNRLGLNLDWYKKTTKDWLVRAPILGTFGASAPYINGGDVENKGFEIMLSWNDRVGEFRYGVTLSGAQNKNKVTRLANAEGLITGETNVLSQGTSYVYRVEVGQPIGYFYGYKTDGIFQNQAEVDQYVTADGTSIVIGSEPDTPRRPGDVRFVDQNGDGIIDEADKVKLGSPHPDFELGMQLNAEFRGFYVNTTLAGKFGMQVMQSYRDFAGSPMQNYPTSVFNRWHGEGTSNRYPRLSALPNANGNYISDIYMYDADYLRINNLTFGYRFDRHLNAVDWMQGASLYVSVNNLYTFTKYDGMDPEVGYAPDNWASGIDLGLYPLPRTVMLGINVTF</sequence>
<dbReference type="KEGG" id="asx:CDL62_12900"/>
<accession>A0A1T5HTR2</accession>
<dbReference type="Proteomes" id="UP000191055">
    <property type="component" value="Unassembled WGS sequence"/>
</dbReference>
<dbReference type="Pfam" id="PF13715">
    <property type="entry name" value="CarbopepD_reg_2"/>
    <property type="match status" value="1"/>
</dbReference>
<feature type="domain" description="TonB-dependent receptor plug" evidence="9">
    <location>
        <begin position="122"/>
        <end position="218"/>
    </location>
</feature>
<gene>
    <name evidence="10" type="ORF">SAMN03080601_03369</name>
</gene>
<keyword evidence="11" id="KW-1185">Reference proteome</keyword>
<dbReference type="OrthoDB" id="1109428at2"/>
<feature type="signal peptide" evidence="8">
    <location>
        <begin position="1"/>
        <end position="20"/>
    </location>
</feature>
<dbReference type="Gene3D" id="2.170.130.10">
    <property type="entry name" value="TonB-dependent receptor, plug domain"/>
    <property type="match status" value="1"/>
</dbReference>
<dbReference type="InterPro" id="IPR008969">
    <property type="entry name" value="CarboxyPept-like_regulatory"/>
</dbReference>
<dbReference type="EMBL" id="FUYV01000028">
    <property type="protein sequence ID" value="SKC24077.1"/>
    <property type="molecule type" value="Genomic_DNA"/>
</dbReference>
<organism evidence="10 11">
    <name type="scientific">Alkalitalea saponilacus</name>
    <dbReference type="NCBI Taxonomy" id="889453"/>
    <lineage>
        <taxon>Bacteria</taxon>
        <taxon>Pseudomonadati</taxon>
        <taxon>Bacteroidota</taxon>
        <taxon>Bacteroidia</taxon>
        <taxon>Marinilabiliales</taxon>
        <taxon>Marinilabiliaceae</taxon>
        <taxon>Alkalitalea</taxon>
    </lineage>
</organism>
<dbReference type="Gene3D" id="2.60.40.1120">
    <property type="entry name" value="Carboxypeptidase-like, regulatory domain"/>
    <property type="match status" value="1"/>
</dbReference>
<dbReference type="NCBIfam" id="TIGR04057">
    <property type="entry name" value="SusC_RagA_signa"/>
    <property type="match status" value="1"/>
</dbReference>
<comment type="similarity">
    <text evidence="7">Belongs to the TonB-dependent receptor family.</text>
</comment>
<protein>
    <submittedName>
        <fullName evidence="10">TonB-linked outer membrane protein, SusC/RagA family</fullName>
    </submittedName>
</protein>
<keyword evidence="3 7" id="KW-1134">Transmembrane beta strand</keyword>
<evidence type="ECO:0000256" key="7">
    <source>
        <dbReference type="PROSITE-ProRule" id="PRU01360"/>
    </source>
</evidence>
<dbReference type="SUPFAM" id="SSF49464">
    <property type="entry name" value="Carboxypeptidase regulatory domain-like"/>
    <property type="match status" value="1"/>
</dbReference>
<comment type="subcellular location">
    <subcellularLocation>
        <location evidence="1 7">Cell outer membrane</location>
        <topology evidence="1 7">Multi-pass membrane protein</topology>
    </subcellularLocation>
</comment>
<evidence type="ECO:0000256" key="2">
    <source>
        <dbReference type="ARBA" id="ARBA00022448"/>
    </source>
</evidence>
<dbReference type="Gene3D" id="2.40.170.20">
    <property type="entry name" value="TonB-dependent receptor, beta-barrel domain"/>
    <property type="match status" value="1"/>
</dbReference>
<dbReference type="InterPro" id="IPR023997">
    <property type="entry name" value="TonB-dep_OMP_SusC/RagA_CS"/>
</dbReference>
<evidence type="ECO:0000256" key="8">
    <source>
        <dbReference type="SAM" id="SignalP"/>
    </source>
</evidence>
<dbReference type="STRING" id="889453.SAMN03080601_03369"/>
<evidence type="ECO:0000256" key="6">
    <source>
        <dbReference type="ARBA" id="ARBA00023237"/>
    </source>
</evidence>
<reference evidence="10 11" key="1">
    <citation type="submission" date="2017-02" db="EMBL/GenBank/DDBJ databases">
        <authorList>
            <person name="Peterson S.W."/>
        </authorList>
    </citation>
    <scope>NUCLEOTIDE SEQUENCE [LARGE SCALE GENOMIC DNA]</scope>
    <source>
        <strain evidence="10 11">DSM 24412</strain>
    </source>
</reference>